<reference evidence="2" key="1">
    <citation type="submission" date="2021-05" db="EMBL/GenBank/DDBJ databases">
        <authorList>
            <person name="Alioto T."/>
            <person name="Alioto T."/>
            <person name="Gomez Garrido J."/>
        </authorList>
    </citation>
    <scope>NUCLEOTIDE SEQUENCE</scope>
</reference>
<dbReference type="AlphaFoldDB" id="A0A8D8WD45"/>
<sequence>MISGEFSDSPELSSSLTSQKFTQFALPFTSKSTFSLPIFATFLIFPSSIVASSLNFVTSSVNTAPLVLPAPAKTSSSFKQPDSQYSSSISFDDELAEEQLRTGFWWIRFTE</sequence>
<accession>A0A8D8WD45</accession>
<proteinExistence type="predicted"/>
<keyword evidence="1" id="KW-0812">Transmembrane</keyword>
<organism evidence="2">
    <name type="scientific">Cacopsylla melanoneura</name>
    <dbReference type="NCBI Taxonomy" id="428564"/>
    <lineage>
        <taxon>Eukaryota</taxon>
        <taxon>Metazoa</taxon>
        <taxon>Ecdysozoa</taxon>
        <taxon>Arthropoda</taxon>
        <taxon>Hexapoda</taxon>
        <taxon>Insecta</taxon>
        <taxon>Pterygota</taxon>
        <taxon>Neoptera</taxon>
        <taxon>Paraneoptera</taxon>
        <taxon>Hemiptera</taxon>
        <taxon>Sternorrhyncha</taxon>
        <taxon>Psylloidea</taxon>
        <taxon>Psyllidae</taxon>
        <taxon>Psyllinae</taxon>
        <taxon>Cacopsylla</taxon>
    </lineage>
</organism>
<evidence type="ECO:0000313" key="2">
    <source>
        <dbReference type="EMBL" id="CAG6653524.1"/>
    </source>
</evidence>
<protein>
    <submittedName>
        <fullName evidence="2">Uncharacterized protein</fullName>
    </submittedName>
</protein>
<evidence type="ECO:0000256" key="1">
    <source>
        <dbReference type="SAM" id="Phobius"/>
    </source>
</evidence>
<keyword evidence="1" id="KW-1133">Transmembrane helix</keyword>
<dbReference type="EMBL" id="HBUF01174033">
    <property type="protein sequence ID" value="CAG6653524.1"/>
    <property type="molecule type" value="Transcribed_RNA"/>
</dbReference>
<keyword evidence="1" id="KW-0472">Membrane</keyword>
<name>A0A8D8WD45_9HEMI</name>
<feature type="transmembrane region" description="Helical" evidence="1">
    <location>
        <begin position="34"/>
        <end position="57"/>
    </location>
</feature>